<name>A0A518EUK7_9BACT</name>
<dbReference type="RefSeq" id="WP_145199272.1">
    <property type="nucleotide sequence ID" value="NZ_CP036434.1"/>
</dbReference>
<accession>A0A518EUK7</accession>
<dbReference type="Proteomes" id="UP000320390">
    <property type="component" value="Chromosome"/>
</dbReference>
<sequence>MFTPPSVARQVLPKALIPLTLGPLALVLFALAASSCSSTGSNGGETNSSGPADSVSGTAGSVTYLNPARGNVLGLVSLSMLKEMGIPGDTPAARALSFQSNTKNSADIKVCDDQIIEGVAQLFESEGFWKYAIDGAVDPADRSLDGVLELKVNGRTSYLVNSDDAETDPEAKKTFTRLLPIYLQVYGEVRQYQAVEGQVEFKQPEISTRLRGQARPQDGGVGLFPGSIR</sequence>
<keyword evidence="2" id="KW-1185">Reference proteome</keyword>
<dbReference type="EMBL" id="CP036434">
    <property type="protein sequence ID" value="QDV07776.1"/>
    <property type="molecule type" value="Genomic_DNA"/>
</dbReference>
<reference evidence="1 2" key="1">
    <citation type="submission" date="2019-02" db="EMBL/GenBank/DDBJ databases">
        <title>Deep-cultivation of Planctomycetes and their phenomic and genomic characterization uncovers novel biology.</title>
        <authorList>
            <person name="Wiegand S."/>
            <person name="Jogler M."/>
            <person name="Boedeker C."/>
            <person name="Pinto D."/>
            <person name="Vollmers J."/>
            <person name="Rivas-Marin E."/>
            <person name="Kohn T."/>
            <person name="Peeters S.H."/>
            <person name="Heuer A."/>
            <person name="Rast P."/>
            <person name="Oberbeckmann S."/>
            <person name="Bunk B."/>
            <person name="Jeske O."/>
            <person name="Meyerdierks A."/>
            <person name="Storesund J.E."/>
            <person name="Kallscheuer N."/>
            <person name="Luecker S."/>
            <person name="Lage O.M."/>
            <person name="Pohl T."/>
            <person name="Merkel B.J."/>
            <person name="Hornburger P."/>
            <person name="Mueller R.-W."/>
            <person name="Bruemmer F."/>
            <person name="Labrenz M."/>
            <person name="Spormann A.M."/>
            <person name="Op den Camp H."/>
            <person name="Overmann J."/>
            <person name="Amann R."/>
            <person name="Jetten M.S.M."/>
            <person name="Mascher T."/>
            <person name="Medema M.H."/>
            <person name="Devos D.P."/>
            <person name="Kaster A.-K."/>
            <person name="Ovreas L."/>
            <person name="Rohde M."/>
            <person name="Galperin M.Y."/>
            <person name="Jogler C."/>
        </authorList>
    </citation>
    <scope>NUCLEOTIDE SEQUENCE [LARGE SCALE GENOMIC DNA]</scope>
    <source>
        <strain evidence="1 2">Poly30</strain>
    </source>
</reference>
<evidence type="ECO:0000313" key="2">
    <source>
        <dbReference type="Proteomes" id="UP000320390"/>
    </source>
</evidence>
<evidence type="ECO:0000313" key="1">
    <source>
        <dbReference type="EMBL" id="QDV07776.1"/>
    </source>
</evidence>
<protein>
    <submittedName>
        <fullName evidence="1">Uncharacterized protein</fullName>
    </submittedName>
</protein>
<proteinExistence type="predicted"/>
<dbReference type="AlphaFoldDB" id="A0A518EUK7"/>
<organism evidence="1 2">
    <name type="scientific">Saltatorellus ferox</name>
    <dbReference type="NCBI Taxonomy" id="2528018"/>
    <lineage>
        <taxon>Bacteria</taxon>
        <taxon>Pseudomonadati</taxon>
        <taxon>Planctomycetota</taxon>
        <taxon>Planctomycetia</taxon>
        <taxon>Planctomycetia incertae sedis</taxon>
        <taxon>Saltatorellus</taxon>
    </lineage>
</organism>
<gene>
    <name evidence="1" type="ORF">Poly30_33090</name>
</gene>